<feature type="compositionally biased region" description="Gly residues" evidence="1">
    <location>
        <begin position="221"/>
        <end position="232"/>
    </location>
</feature>
<dbReference type="EMBL" id="BRXU01000052">
    <property type="protein sequence ID" value="GLC61806.1"/>
    <property type="molecule type" value="Genomic_DNA"/>
</dbReference>
<proteinExistence type="predicted"/>
<dbReference type="Proteomes" id="UP001165080">
    <property type="component" value="Unassembled WGS sequence"/>
</dbReference>
<comment type="caution">
    <text evidence="2">The sequence shown here is derived from an EMBL/GenBank/DDBJ whole genome shotgun (WGS) entry which is preliminary data.</text>
</comment>
<keyword evidence="3" id="KW-1185">Reference proteome</keyword>
<feature type="region of interest" description="Disordered" evidence="1">
    <location>
        <begin position="38"/>
        <end position="60"/>
    </location>
</feature>
<feature type="compositionally biased region" description="Low complexity" evidence="1">
    <location>
        <begin position="410"/>
        <end position="441"/>
    </location>
</feature>
<dbReference type="OrthoDB" id="18193at2759"/>
<evidence type="ECO:0000313" key="2">
    <source>
        <dbReference type="EMBL" id="GLC61806.1"/>
    </source>
</evidence>
<feature type="compositionally biased region" description="Basic residues" evidence="1">
    <location>
        <begin position="154"/>
        <end position="163"/>
    </location>
</feature>
<feature type="compositionally biased region" description="Basic residues" evidence="1">
    <location>
        <begin position="47"/>
        <end position="57"/>
    </location>
</feature>
<dbReference type="Gene3D" id="3.50.70.10">
    <property type="match status" value="2"/>
</dbReference>
<dbReference type="PANTHER" id="PTHR47284">
    <property type="entry name" value="FATTY-ACID-BINDING PROTEIN 2"/>
    <property type="match status" value="1"/>
</dbReference>
<dbReference type="GO" id="GO:0016872">
    <property type="term" value="F:intramolecular lyase activity"/>
    <property type="evidence" value="ECO:0007669"/>
    <property type="project" value="InterPro"/>
</dbReference>
<evidence type="ECO:0000313" key="3">
    <source>
        <dbReference type="Proteomes" id="UP001165080"/>
    </source>
</evidence>
<feature type="compositionally biased region" description="Basic residues" evidence="1">
    <location>
        <begin position="172"/>
        <end position="182"/>
    </location>
</feature>
<reference evidence="2 3" key="1">
    <citation type="journal article" date="2023" name="Commun. Biol.">
        <title>Reorganization of the ancestral sex-determining regions during the evolution of trioecy in Pleodorina starrii.</title>
        <authorList>
            <person name="Takahashi K."/>
            <person name="Suzuki S."/>
            <person name="Kawai-Toyooka H."/>
            <person name="Yamamoto K."/>
            <person name="Hamaji T."/>
            <person name="Ootsuki R."/>
            <person name="Yamaguchi H."/>
            <person name="Kawachi M."/>
            <person name="Higashiyama T."/>
            <person name="Nozaki H."/>
        </authorList>
    </citation>
    <scope>NUCLEOTIDE SEQUENCE [LARGE SCALE GENOMIC DNA]</scope>
    <source>
        <strain evidence="2 3">NIES-4479</strain>
    </source>
</reference>
<dbReference type="InterPro" id="IPR016088">
    <property type="entry name" value="Chalcone_isomerase_3-sand"/>
</dbReference>
<dbReference type="PANTHER" id="PTHR47284:SF3">
    <property type="entry name" value="FATTY-ACID-BINDING PROTEIN 2"/>
    <property type="match status" value="1"/>
</dbReference>
<evidence type="ECO:0000256" key="1">
    <source>
        <dbReference type="SAM" id="MobiDB-lite"/>
    </source>
</evidence>
<name>A0A9W6C298_9CHLO</name>
<feature type="region of interest" description="Disordered" evidence="1">
    <location>
        <begin position="154"/>
        <end position="184"/>
    </location>
</feature>
<accession>A0A9W6C298</accession>
<organism evidence="2 3">
    <name type="scientific">Pleodorina starrii</name>
    <dbReference type="NCBI Taxonomy" id="330485"/>
    <lineage>
        <taxon>Eukaryota</taxon>
        <taxon>Viridiplantae</taxon>
        <taxon>Chlorophyta</taxon>
        <taxon>core chlorophytes</taxon>
        <taxon>Chlorophyceae</taxon>
        <taxon>CS clade</taxon>
        <taxon>Chlamydomonadales</taxon>
        <taxon>Volvocaceae</taxon>
        <taxon>Pleodorina</taxon>
    </lineage>
</organism>
<feature type="region of interest" description="Disordered" evidence="1">
    <location>
        <begin position="211"/>
        <end position="242"/>
    </location>
</feature>
<gene>
    <name evidence="2" type="primary">PLEST012131</name>
    <name evidence="2" type="ORF">PLESTB_001805100</name>
</gene>
<dbReference type="InterPro" id="IPR036298">
    <property type="entry name" value="Chalcone_isomerase_sf"/>
</dbReference>
<feature type="compositionally biased region" description="Low complexity" evidence="1">
    <location>
        <begin position="233"/>
        <end position="242"/>
    </location>
</feature>
<dbReference type="SUPFAM" id="SSF54626">
    <property type="entry name" value="Chalcone isomerase"/>
    <property type="match status" value="1"/>
</dbReference>
<sequence>MEAEVAEECQGVRRFNPFRSVRRGLTAACRWTIRFGRGRSTAPPGHRAGRRGGRGRRGAPPLASLAAAMLEPEDIMDLDDEPCAPSSSVRLDNQPRVSSRSPLQLISAAVGNSFPLVLRRPVFDAFSESPNLHNPPRRALHYHANADDIDLYNSHHHHHHHGLQQHDDAPWSHHHHHHHHPSRTCSCGGVAAGAGCTADCPATAAAASSKLQHRHHSGGSATCGGSGGGGTAGLQQGQGEFQGQGHSVQHLLAVGSRQWGSGGWWDGRGLLRVKIYDFAIYADPAKAAHALRSAAESSAGGSRIGRQLGCGGDAAASSSGSSSGGGGGGCASDLLVSPSSRVDMSLTIRACRNLPLHMLSQEFERVLQRRHEKAGGRPDDPALQELLSYFSRERLPEHVVVLSPAHNTPASASSSANSASSSDDPTTISSSSSSCSSGGDASVRKGATITFSRSPCGSLVTEAGGRVLGVVHSPALATALFDLYLGDQPVSKRAKAAAGAALLDMAAAGGWGRPAEYRYRPGAGERLVCAPGARGPADVDACCVEVL</sequence>
<feature type="region of interest" description="Disordered" evidence="1">
    <location>
        <begin position="407"/>
        <end position="441"/>
    </location>
</feature>
<dbReference type="AlphaFoldDB" id="A0A9W6C298"/>
<protein>
    <submittedName>
        <fullName evidence="2">Uncharacterized protein</fullName>
    </submittedName>
</protein>